<proteinExistence type="predicted"/>
<accession>A0A430QBS2</accession>
<organism evidence="1 2">
    <name type="scientific">Schistosoma bovis</name>
    <name type="common">Blood fluke</name>
    <dbReference type="NCBI Taxonomy" id="6184"/>
    <lineage>
        <taxon>Eukaryota</taxon>
        <taxon>Metazoa</taxon>
        <taxon>Spiralia</taxon>
        <taxon>Lophotrochozoa</taxon>
        <taxon>Platyhelminthes</taxon>
        <taxon>Trematoda</taxon>
        <taxon>Digenea</taxon>
        <taxon>Strigeidida</taxon>
        <taxon>Schistosomatoidea</taxon>
        <taxon>Schistosomatidae</taxon>
        <taxon>Schistosoma</taxon>
    </lineage>
</organism>
<reference evidence="1 2" key="1">
    <citation type="journal article" date="2019" name="PLoS Pathog.">
        <title>Genome sequence of the bovine parasite Schistosoma bovis Tanzania.</title>
        <authorList>
            <person name="Oey H."/>
            <person name="Zakrzewski M."/>
            <person name="Gobert G."/>
            <person name="Gravermann K."/>
            <person name="Stoye J."/>
            <person name="Jones M."/>
            <person name="Mcmanus D."/>
            <person name="Krause L."/>
        </authorList>
    </citation>
    <scope>NUCLEOTIDE SEQUENCE [LARGE SCALE GENOMIC DNA]</scope>
    <source>
        <strain evidence="1 2">TAN1997</strain>
    </source>
</reference>
<evidence type="ECO:0000313" key="1">
    <source>
        <dbReference type="EMBL" id="RTG85123.1"/>
    </source>
</evidence>
<protein>
    <submittedName>
        <fullName evidence="1">Uncharacterized protein</fullName>
    </submittedName>
</protein>
<gene>
    <name evidence="1" type="ORF">DC041_0011846</name>
</gene>
<dbReference type="AlphaFoldDB" id="A0A430QBS2"/>
<keyword evidence="2" id="KW-1185">Reference proteome</keyword>
<sequence length="90" mass="10860">MLFFHLVIFYSRYSRYIRELRPRTMLHSSCAYSVHLETSLLFICSFLNCVFYMFQHILYNIYGGCCTRSRVSRIDLNSKVAYRHLNTEEL</sequence>
<evidence type="ECO:0000313" key="2">
    <source>
        <dbReference type="Proteomes" id="UP000290809"/>
    </source>
</evidence>
<dbReference type="Proteomes" id="UP000290809">
    <property type="component" value="Unassembled WGS sequence"/>
</dbReference>
<dbReference type="EMBL" id="QMKO01002033">
    <property type="protein sequence ID" value="RTG85123.1"/>
    <property type="molecule type" value="Genomic_DNA"/>
</dbReference>
<comment type="caution">
    <text evidence="1">The sequence shown here is derived from an EMBL/GenBank/DDBJ whole genome shotgun (WGS) entry which is preliminary data.</text>
</comment>
<name>A0A430QBS2_SCHBO</name>